<proteinExistence type="predicted"/>
<protein>
    <submittedName>
        <fullName evidence="2">Uncharacterized protein</fullName>
    </submittedName>
</protein>
<evidence type="ECO:0000313" key="3">
    <source>
        <dbReference type="Proteomes" id="UP001257909"/>
    </source>
</evidence>
<dbReference type="RefSeq" id="WP_310275386.1">
    <property type="nucleotide sequence ID" value="NZ_JAVDWR010000002.1"/>
</dbReference>
<dbReference type="EMBL" id="JAVDWR010000002">
    <property type="protein sequence ID" value="MDR7120174.1"/>
    <property type="molecule type" value="Genomic_DNA"/>
</dbReference>
<name>A0ABU1VWS4_9GAMM</name>
<keyword evidence="3" id="KW-1185">Reference proteome</keyword>
<feature type="compositionally biased region" description="Basic and acidic residues" evidence="1">
    <location>
        <begin position="1"/>
        <end position="11"/>
    </location>
</feature>
<accession>A0ABU1VWS4</accession>
<organism evidence="2 3">
    <name type="scientific">Rheinheimera soli</name>
    <dbReference type="NCBI Taxonomy" id="443616"/>
    <lineage>
        <taxon>Bacteria</taxon>
        <taxon>Pseudomonadati</taxon>
        <taxon>Pseudomonadota</taxon>
        <taxon>Gammaproteobacteria</taxon>
        <taxon>Chromatiales</taxon>
        <taxon>Chromatiaceae</taxon>
        <taxon>Rheinheimera</taxon>
    </lineage>
</organism>
<feature type="region of interest" description="Disordered" evidence="1">
    <location>
        <begin position="1"/>
        <end position="24"/>
    </location>
</feature>
<evidence type="ECO:0000313" key="2">
    <source>
        <dbReference type="EMBL" id="MDR7120174.1"/>
    </source>
</evidence>
<gene>
    <name evidence="2" type="ORF">J2W69_001103</name>
</gene>
<dbReference type="Proteomes" id="UP001257909">
    <property type="component" value="Unassembled WGS sequence"/>
</dbReference>
<sequence length="50" mass="5830">MHKVGDPDKISKYSSARSRKADEQNVLNQQDYQAAHVMHLRQHLQQIQSL</sequence>
<reference evidence="2 3" key="1">
    <citation type="submission" date="2023-07" db="EMBL/GenBank/DDBJ databases">
        <title>Sorghum-associated microbial communities from plants grown in Nebraska, USA.</title>
        <authorList>
            <person name="Schachtman D."/>
        </authorList>
    </citation>
    <scope>NUCLEOTIDE SEQUENCE [LARGE SCALE GENOMIC DNA]</scope>
    <source>
        <strain evidence="2 3">4138</strain>
    </source>
</reference>
<comment type="caution">
    <text evidence="2">The sequence shown here is derived from an EMBL/GenBank/DDBJ whole genome shotgun (WGS) entry which is preliminary data.</text>
</comment>
<evidence type="ECO:0000256" key="1">
    <source>
        <dbReference type="SAM" id="MobiDB-lite"/>
    </source>
</evidence>